<dbReference type="Gene3D" id="1.10.3210.10">
    <property type="entry name" value="Hypothetical protein af1432"/>
    <property type="match status" value="1"/>
</dbReference>
<evidence type="ECO:0000256" key="7">
    <source>
        <dbReference type="SAM" id="Coils"/>
    </source>
</evidence>
<evidence type="ECO:0000313" key="10">
    <source>
        <dbReference type="Proteomes" id="UP000294854"/>
    </source>
</evidence>
<dbReference type="InterPro" id="IPR003607">
    <property type="entry name" value="HD/PDEase_dom"/>
</dbReference>
<dbReference type="PANTHER" id="PTHR35795:SF1">
    <property type="entry name" value="BIS(5'-NUCLEOSYL)-TETRAPHOSPHATASE, SYMMETRICAL"/>
    <property type="match status" value="1"/>
</dbReference>
<dbReference type="InterPro" id="IPR051094">
    <property type="entry name" value="Diverse_Catalytic_Enzymes"/>
</dbReference>
<dbReference type="NCBIfam" id="TIGR03319">
    <property type="entry name" value="RNase_Y"/>
    <property type="match status" value="1"/>
</dbReference>
<dbReference type="SMART" id="SM00322">
    <property type="entry name" value="KH"/>
    <property type="match status" value="1"/>
</dbReference>
<keyword evidence="7" id="KW-0175">Coiled coil</keyword>
<dbReference type="Proteomes" id="UP000294854">
    <property type="component" value="Unassembled WGS sequence"/>
</dbReference>
<dbReference type="Pfam" id="PF12072">
    <property type="entry name" value="RNase_Y_N"/>
    <property type="match status" value="1"/>
</dbReference>
<dbReference type="InterPro" id="IPR006674">
    <property type="entry name" value="HD_domain"/>
</dbReference>
<comment type="function">
    <text evidence="5">Endoribonuclease that initiates mRNA decay.</text>
</comment>
<dbReference type="PANTHER" id="PTHR35795">
    <property type="entry name" value="SLR1885 PROTEIN"/>
    <property type="match status" value="1"/>
</dbReference>
<dbReference type="PROSITE" id="PS51831">
    <property type="entry name" value="HD"/>
    <property type="match status" value="1"/>
</dbReference>
<dbReference type="STRING" id="1122149.FD44_GL000332"/>
<dbReference type="GO" id="GO:0004521">
    <property type="term" value="F:RNA endonuclease activity"/>
    <property type="evidence" value="ECO:0007669"/>
    <property type="project" value="UniProtKB-UniRule"/>
</dbReference>
<organism evidence="9 10">
    <name type="scientific">Secundilactobacillus malefermentans</name>
    <dbReference type="NCBI Taxonomy" id="176292"/>
    <lineage>
        <taxon>Bacteria</taxon>
        <taxon>Bacillati</taxon>
        <taxon>Bacillota</taxon>
        <taxon>Bacilli</taxon>
        <taxon>Lactobacillales</taxon>
        <taxon>Lactobacillaceae</taxon>
        <taxon>Secundilactobacillus</taxon>
    </lineage>
</organism>
<dbReference type="Pfam" id="PF01966">
    <property type="entry name" value="HD"/>
    <property type="match status" value="1"/>
</dbReference>
<dbReference type="NCBIfam" id="TIGR00277">
    <property type="entry name" value="HDIG"/>
    <property type="match status" value="1"/>
</dbReference>
<evidence type="ECO:0000256" key="2">
    <source>
        <dbReference type="ARBA" id="ARBA00022759"/>
    </source>
</evidence>
<evidence type="ECO:0000256" key="6">
    <source>
        <dbReference type="NCBIfam" id="TIGR03319"/>
    </source>
</evidence>
<proteinExistence type="inferred from homology"/>
<keyword evidence="2 5" id="KW-0255">Endonuclease</keyword>
<keyword evidence="1 5" id="KW-0540">Nuclease</keyword>
<dbReference type="InterPro" id="IPR017705">
    <property type="entry name" value="Ribonuclease_Y"/>
</dbReference>
<comment type="similarity">
    <text evidence="5">Belongs to the RNase Y family.</text>
</comment>
<reference evidence="9 10" key="1">
    <citation type="journal article" date="2019" name="Appl. Microbiol. Biotechnol.">
        <title>Uncovering carbohydrate metabolism through a genotype-phenotype association study of 56 lactic acid bacteria genomes.</title>
        <authorList>
            <person name="Buron-Moles G."/>
            <person name="Chailyan A."/>
            <person name="Dolejs I."/>
            <person name="Forster J."/>
            <person name="Miks M.H."/>
        </authorList>
    </citation>
    <scope>NUCLEOTIDE SEQUENCE [LARGE SCALE GENOMIC DNA]</scope>
    <source>
        <strain evidence="9 10">ATCC 49373</strain>
    </source>
</reference>
<feature type="coiled-coil region" evidence="7">
    <location>
        <begin position="100"/>
        <end position="134"/>
    </location>
</feature>
<dbReference type="GO" id="GO:0006402">
    <property type="term" value="P:mRNA catabolic process"/>
    <property type="evidence" value="ECO:0007669"/>
    <property type="project" value="UniProtKB-UniRule"/>
</dbReference>
<evidence type="ECO:0000259" key="8">
    <source>
        <dbReference type="PROSITE" id="PS51831"/>
    </source>
</evidence>
<dbReference type="EC" id="3.1.-.-" evidence="5 6"/>
<evidence type="ECO:0000256" key="4">
    <source>
        <dbReference type="ARBA" id="ARBA00022884"/>
    </source>
</evidence>
<dbReference type="InterPro" id="IPR006675">
    <property type="entry name" value="HDIG_dom"/>
</dbReference>
<keyword evidence="3 5" id="KW-0378">Hydrolase</keyword>
<dbReference type="CDD" id="cd00077">
    <property type="entry name" value="HDc"/>
    <property type="match status" value="1"/>
</dbReference>
<feature type="domain" description="HD" evidence="8">
    <location>
        <begin position="325"/>
        <end position="418"/>
    </location>
</feature>
<evidence type="ECO:0000256" key="3">
    <source>
        <dbReference type="ARBA" id="ARBA00022801"/>
    </source>
</evidence>
<name>A0A4R5NQN7_9LACO</name>
<evidence type="ECO:0000256" key="5">
    <source>
        <dbReference type="HAMAP-Rule" id="MF_00335"/>
    </source>
</evidence>
<dbReference type="SUPFAM" id="SSF109604">
    <property type="entry name" value="HD-domain/PDEase-like"/>
    <property type="match status" value="1"/>
</dbReference>
<protein>
    <recommendedName>
        <fullName evidence="5 6">Ribonuclease Y</fullName>
        <shortName evidence="5">RNase Y</shortName>
        <ecNumber evidence="5 6">3.1.-.-</ecNumber>
    </recommendedName>
</protein>
<dbReference type="GO" id="GO:0016787">
    <property type="term" value="F:hydrolase activity"/>
    <property type="evidence" value="ECO:0007669"/>
    <property type="project" value="UniProtKB-KW"/>
</dbReference>
<evidence type="ECO:0000256" key="1">
    <source>
        <dbReference type="ARBA" id="ARBA00022722"/>
    </source>
</evidence>
<dbReference type="GO" id="GO:0005886">
    <property type="term" value="C:plasma membrane"/>
    <property type="evidence" value="ECO:0007669"/>
    <property type="project" value="UniProtKB-UniRule"/>
</dbReference>
<sequence>MLIIGLVLGAVLRNSKHQHELTQATQQADQILADAKAEADQKAADVINSGKEQAQSYQDNSEAELTSQREDIEAREVRIKQRESTQTLVEARLDDRNHDLDGFNTELNQSEQTLKDKQAQANDLDKKRNETLSQVADLDYLSAQQMVRNRTAGELKAEQDVEVREIDEDSLATADKNARDIMIEAIQRGPIDEAREHNEHTVVIPDNDSRSKIVGHEGQHIRLIETLTGTDLVFDPEDKTMLYISTHDPIRRETARVAIEALIATRRVSVNSIETQVNSALRDVMHDLWETGERVVSKLRLGFMHPDLIKLIGRMKYRTSYGQNVLAHSVEVAQLAGIMASELNLDVRVAKRSGLLHDIGKAIDHEIEGTHVEIGTELAKAYKEDPVVINAIEASHGDVEKTSPIAVLIAAADSISGARPGARSESAEDYVNRLRSLEKIANDHEGVSDSYAIQAGREIRIVVKPQILNDDQSVELTKQVRDQIEDELTYPGKIKVTTIRQYQAVQHVGEEEKKKKRKKRA</sequence>
<dbReference type="SUPFAM" id="SSF54791">
    <property type="entry name" value="Eukaryotic type KH-domain (KH-domain type I)"/>
    <property type="match status" value="1"/>
</dbReference>
<keyword evidence="10" id="KW-1185">Reference proteome</keyword>
<dbReference type="InterPro" id="IPR036612">
    <property type="entry name" value="KH_dom_type_1_sf"/>
</dbReference>
<keyword evidence="4 5" id="KW-0694">RNA-binding</keyword>
<dbReference type="EMBL" id="PUFO01000029">
    <property type="protein sequence ID" value="TDG78936.1"/>
    <property type="molecule type" value="Genomic_DNA"/>
</dbReference>
<gene>
    <name evidence="5" type="primary">rny</name>
    <name evidence="9" type="ORF">C5L31_000531</name>
</gene>
<dbReference type="AlphaFoldDB" id="A0A4R5NQN7"/>
<dbReference type="GO" id="GO:0003723">
    <property type="term" value="F:RNA binding"/>
    <property type="evidence" value="ECO:0007669"/>
    <property type="project" value="UniProtKB-UniRule"/>
</dbReference>
<comment type="caution">
    <text evidence="9">The sequence shown here is derived from an EMBL/GenBank/DDBJ whole genome shotgun (WGS) entry which is preliminary data.</text>
</comment>
<dbReference type="HAMAP" id="MF_00335">
    <property type="entry name" value="RNase_Y"/>
    <property type="match status" value="1"/>
</dbReference>
<dbReference type="SMART" id="SM00471">
    <property type="entry name" value="HDc"/>
    <property type="match status" value="1"/>
</dbReference>
<accession>A0A4R5NQN7</accession>
<evidence type="ECO:0000313" key="9">
    <source>
        <dbReference type="EMBL" id="TDG78936.1"/>
    </source>
</evidence>
<dbReference type="InterPro" id="IPR004087">
    <property type="entry name" value="KH_dom"/>
</dbReference>
<dbReference type="InterPro" id="IPR022711">
    <property type="entry name" value="RNase_Y_N"/>
</dbReference>